<dbReference type="InterPro" id="IPR017981">
    <property type="entry name" value="GPCR_2-like_7TM"/>
</dbReference>
<keyword evidence="6 10" id="KW-0472">Membrane</keyword>
<feature type="transmembrane region" description="Helical" evidence="10">
    <location>
        <begin position="306"/>
        <end position="328"/>
    </location>
</feature>
<evidence type="ECO:0000313" key="13">
    <source>
        <dbReference type="EMBL" id="CAD2150869.1"/>
    </source>
</evidence>
<feature type="transmembrane region" description="Helical" evidence="10">
    <location>
        <begin position="219"/>
        <end position="241"/>
    </location>
</feature>
<accession>A0A6V7UAQ3</accession>
<feature type="disulfide bond" evidence="9">
    <location>
        <begin position="116"/>
        <end position="140"/>
    </location>
</feature>
<organism evidence="13 14">
    <name type="scientific">Meloidogyne enterolobii</name>
    <name type="common">Root-knot nematode worm</name>
    <name type="synonym">Meloidogyne mayaguensis</name>
    <dbReference type="NCBI Taxonomy" id="390850"/>
    <lineage>
        <taxon>Eukaryota</taxon>
        <taxon>Metazoa</taxon>
        <taxon>Ecdysozoa</taxon>
        <taxon>Nematoda</taxon>
        <taxon>Chromadorea</taxon>
        <taxon>Rhabditida</taxon>
        <taxon>Tylenchina</taxon>
        <taxon>Tylenchomorpha</taxon>
        <taxon>Tylenchoidea</taxon>
        <taxon>Meloidogynidae</taxon>
        <taxon>Meloidogyninae</taxon>
        <taxon>Meloidogyne</taxon>
    </lineage>
</organism>
<dbReference type="GO" id="GO:0004888">
    <property type="term" value="F:transmembrane signaling receptor activity"/>
    <property type="evidence" value="ECO:0007669"/>
    <property type="project" value="InterPro"/>
</dbReference>
<name>A0A6V7UAQ3_MELEN</name>
<evidence type="ECO:0000259" key="12">
    <source>
        <dbReference type="PROSITE" id="PS50261"/>
    </source>
</evidence>
<dbReference type="Gene3D" id="1.10.2000.10">
    <property type="entry name" value="Frizzled cysteine-rich domain"/>
    <property type="match status" value="1"/>
</dbReference>
<sequence>MYYYFNYFQLFILFNFLILFLNSQQHTSSIFERVKQSICQPIINLPLCENIPYNKTIYPNPFIEIDQINIQSQINHFKPLIHTKCSPNILLFVCSAFAPMCPDQMPQAITSCKSVCEEVYSDCIKIFNEFDFPWPPMLNCSRFPSPPTICMKPEPLNNKNIFSSNFNERMTSSILSTTKLPECPLDLVDLDPTDSTAKCAFRCEKTTMFRKDQKEQIRLWLFCWSMLNSLIALFTVCSFWIDRQRFCFPERSIGFLAFCSLLSNIPHLTRPIIGFEEMACNSLISGVRYLIIEGPNENKICFLNFIFFYFGSIAGNCWWLILGFTWYLSASRKWVEEEIGKRSILLHIFAWGFPLLLVIICLSNNLVDASELTGICSLGNFNPLTLFWLWIIPRLLIILIGFFLLLAGFSSMCKERNKFKNKGTDTSRLEKFLLKMGIFSLIYLFSILLNSLCDLHHLIVLSEWQPNTINCKIKGGAFSGNCIRPGQPEPKLYVFGQTMGMATGLAVGLCIFSPKTLATMSSLSSWKNALICFWPLQTKKSTIINSSFKKTKQQTLLIPPPPSFPPQSPKNNLVPTSSITIYNSQQNNQSLNNKQYIPLSILSKKEIKNNEQIYEHQNVGGIRQQIILEEQSSNAAYL</sequence>
<dbReference type="Gene3D" id="1.20.1070.10">
    <property type="entry name" value="Rhodopsin 7-helix transmembrane proteins"/>
    <property type="match status" value="1"/>
</dbReference>
<feature type="disulfide bond" evidence="9">
    <location>
        <begin position="48"/>
        <end position="94"/>
    </location>
</feature>
<feature type="disulfide bond" evidence="9">
    <location>
        <begin position="85"/>
        <end position="123"/>
    </location>
</feature>
<dbReference type="OrthoDB" id="5959102at2759"/>
<keyword evidence="8" id="KW-0675">Receptor</keyword>
<dbReference type="GO" id="GO:0035567">
    <property type="term" value="P:non-canonical Wnt signaling pathway"/>
    <property type="evidence" value="ECO:0007669"/>
    <property type="project" value="TreeGrafter"/>
</dbReference>
<keyword evidence="5 10" id="KW-1133">Transmembrane helix</keyword>
<evidence type="ECO:0000259" key="11">
    <source>
        <dbReference type="PROSITE" id="PS50038"/>
    </source>
</evidence>
<gene>
    <name evidence="13" type="ORF">MENT_LOCUS10178</name>
</gene>
<feature type="transmembrane region" description="Helical" evidence="10">
    <location>
        <begin position="492"/>
        <end position="512"/>
    </location>
</feature>
<dbReference type="AlphaFoldDB" id="A0A6V7UAQ3"/>
<feature type="domain" description="G-protein coupled receptors family 2 profile 2" evidence="12">
    <location>
        <begin position="214"/>
        <end position="448"/>
    </location>
</feature>
<dbReference type="PANTHER" id="PTHR11309">
    <property type="entry name" value="FRIZZLED"/>
    <property type="match status" value="1"/>
</dbReference>
<dbReference type="PROSITE" id="PS50261">
    <property type="entry name" value="G_PROTEIN_RECEP_F2_4"/>
    <property type="match status" value="1"/>
</dbReference>
<protein>
    <submittedName>
        <fullName evidence="13">Uncharacterized protein</fullName>
    </submittedName>
</protein>
<comment type="similarity">
    <text evidence="2">Belongs to the G-protein coupled receptor Fz/Smo family.</text>
</comment>
<dbReference type="InterPro" id="IPR020067">
    <property type="entry name" value="Frizzled_dom"/>
</dbReference>
<dbReference type="SMART" id="SM01330">
    <property type="entry name" value="Frizzled"/>
    <property type="match status" value="1"/>
</dbReference>
<dbReference type="Pfam" id="PF01534">
    <property type="entry name" value="Frizzled"/>
    <property type="match status" value="1"/>
</dbReference>
<evidence type="ECO:0000256" key="10">
    <source>
        <dbReference type="SAM" id="Phobius"/>
    </source>
</evidence>
<feature type="domain" description="FZ" evidence="11">
    <location>
        <begin position="34"/>
        <end position="153"/>
    </location>
</feature>
<dbReference type="GO" id="GO:0005615">
    <property type="term" value="C:extracellular space"/>
    <property type="evidence" value="ECO:0007669"/>
    <property type="project" value="TreeGrafter"/>
</dbReference>
<feature type="transmembrane region" description="Helical" evidence="10">
    <location>
        <begin position="348"/>
        <end position="367"/>
    </location>
</feature>
<evidence type="ECO:0000256" key="7">
    <source>
        <dbReference type="ARBA" id="ARBA00023157"/>
    </source>
</evidence>
<evidence type="ECO:0000256" key="6">
    <source>
        <dbReference type="ARBA" id="ARBA00023136"/>
    </source>
</evidence>
<dbReference type="SMART" id="SM00063">
    <property type="entry name" value="FRI"/>
    <property type="match status" value="1"/>
</dbReference>
<dbReference type="EMBL" id="CAJEWN010000047">
    <property type="protein sequence ID" value="CAD2150869.1"/>
    <property type="molecule type" value="Genomic_DNA"/>
</dbReference>
<dbReference type="PROSITE" id="PS50038">
    <property type="entry name" value="FZ"/>
    <property type="match status" value="1"/>
</dbReference>
<evidence type="ECO:0000313" key="14">
    <source>
        <dbReference type="Proteomes" id="UP000580250"/>
    </source>
</evidence>
<keyword evidence="7 9" id="KW-1015">Disulfide bond</keyword>
<dbReference type="Pfam" id="PF01392">
    <property type="entry name" value="Fz"/>
    <property type="match status" value="1"/>
</dbReference>
<evidence type="ECO:0000256" key="2">
    <source>
        <dbReference type="ARBA" id="ARBA00008077"/>
    </source>
</evidence>
<dbReference type="InterPro" id="IPR015526">
    <property type="entry name" value="Frizzled/SFRP"/>
</dbReference>
<keyword evidence="3" id="KW-0217">Developmental protein</keyword>
<dbReference type="GO" id="GO:0060070">
    <property type="term" value="P:canonical Wnt signaling pathway"/>
    <property type="evidence" value="ECO:0007669"/>
    <property type="project" value="TreeGrafter"/>
</dbReference>
<comment type="caution">
    <text evidence="9">Lacks conserved residue(s) required for the propagation of feature annotation.</text>
</comment>
<reference evidence="13 14" key="1">
    <citation type="submission" date="2020-08" db="EMBL/GenBank/DDBJ databases">
        <authorList>
            <person name="Koutsovoulos G."/>
            <person name="Danchin GJ E."/>
        </authorList>
    </citation>
    <scope>NUCLEOTIDE SEQUENCE [LARGE SCALE GENOMIC DNA]</scope>
</reference>
<dbReference type="SUPFAM" id="SSF63501">
    <property type="entry name" value="Frizzled cysteine-rich domain"/>
    <property type="match status" value="1"/>
</dbReference>
<evidence type="ECO:0000256" key="5">
    <source>
        <dbReference type="ARBA" id="ARBA00022989"/>
    </source>
</evidence>
<dbReference type="PRINTS" id="PR00489">
    <property type="entry name" value="FRIZZLED"/>
</dbReference>
<evidence type="ECO:0000256" key="9">
    <source>
        <dbReference type="PROSITE-ProRule" id="PRU00090"/>
    </source>
</evidence>
<evidence type="ECO:0000256" key="3">
    <source>
        <dbReference type="ARBA" id="ARBA00022473"/>
    </source>
</evidence>
<dbReference type="PANTHER" id="PTHR11309:SF99">
    <property type="entry name" value="FRIZZLED-4"/>
    <property type="match status" value="1"/>
</dbReference>
<dbReference type="InterPro" id="IPR036790">
    <property type="entry name" value="Frizzled_dom_sf"/>
</dbReference>
<comment type="subcellular location">
    <subcellularLocation>
        <location evidence="1">Membrane</location>
        <topology evidence="1">Multi-pass membrane protein</topology>
    </subcellularLocation>
</comment>
<evidence type="ECO:0000256" key="1">
    <source>
        <dbReference type="ARBA" id="ARBA00004141"/>
    </source>
</evidence>
<dbReference type="Proteomes" id="UP000580250">
    <property type="component" value="Unassembled WGS sequence"/>
</dbReference>
<feature type="transmembrane region" description="Helical" evidence="10">
    <location>
        <begin position="6"/>
        <end position="23"/>
    </location>
</feature>
<feature type="transmembrane region" description="Helical" evidence="10">
    <location>
        <begin position="387"/>
        <end position="411"/>
    </location>
</feature>
<evidence type="ECO:0000256" key="4">
    <source>
        <dbReference type="ARBA" id="ARBA00022692"/>
    </source>
</evidence>
<dbReference type="GO" id="GO:0016020">
    <property type="term" value="C:membrane"/>
    <property type="evidence" value="ECO:0007669"/>
    <property type="project" value="UniProtKB-SubCell"/>
</dbReference>
<keyword evidence="4 10" id="KW-0812">Transmembrane</keyword>
<comment type="caution">
    <text evidence="13">The sequence shown here is derived from an EMBL/GenBank/DDBJ whole genome shotgun (WGS) entry which is preliminary data.</text>
</comment>
<evidence type="ECO:0000256" key="8">
    <source>
        <dbReference type="ARBA" id="ARBA00023170"/>
    </source>
</evidence>
<dbReference type="GO" id="GO:0017147">
    <property type="term" value="F:Wnt-protein binding"/>
    <property type="evidence" value="ECO:0007669"/>
    <property type="project" value="TreeGrafter"/>
</dbReference>
<proteinExistence type="inferred from homology"/>
<feature type="transmembrane region" description="Helical" evidence="10">
    <location>
        <begin position="432"/>
        <end position="452"/>
    </location>
</feature>
<dbReference type="InterPro" id="IPR000539">
    <property type="entry name" value="Frizzled/Smoothened_7TM"/>
</dbReference>